<organism evidence="1">
    <name type="scientific">candidate division CPR1 bacterium ADurb.Bin160</name>
    <dbReference type="NCBI Taxonomy" id="1852826"/>
    <lineage>
        <taxon>Bacteria</taxon>
        <taxon>candidate division CPR1</taxon>
    </lineage>
</organism>
<reference evidence="1" key="1">
    <citation type="submission" date="2017-02" db="EMBL/GenBank/DDBJ databases">
        <title>Delving into the versatile metabolic prowess of the omnipresent phylum Bacteroidetes.</title>
        <authorList>
            <person name="Nobu M.K."/>
            <person name="Mei R."/>
            <person name="Narihiro T."/>
            <person name="Kuroda K."/>
            <person name="Liu W.-T."/>
        </authorList>
    </citation>
    <scope>NUCLEOTIDE SEQUENCE</scope>
    <source>
        <strain evidence="1">ADurb.Bin160</strain>
    </source>
</reference>
<dbReference type="AlphaFoldDB" id="A0A1V5ZJC2"/>
<name>A0A1V5ZJC2_9BACT</name>
<gene>
    <name evidence="1" type="ORF">BWY04_01419</name>
</gene>
<evidence type="ECO:0000313" key="1">
    <source>
        <dbReference type="EMBL" id="OQB40216.1"/>
    </source>
</evidence>
<proteinExistence type="predicted"/>
<dbReference type="Proteomes" id="UP000485621">
    <property type="component" value="Unassembled WGS sequence"/>
</dbReference>
<comment type="caution">
    <text evidence="1">The sequence shown here is derived from an EMBL/GenBank/DDBJ whole genome shotgun (WGS) entry which is preliminary data.</text>
</comment>
<accession>A0A1V5ZJC2</accession>
<sequence length="51" mass="6135">MYEKVSLPVKDERQNIVCDKCGKTALEIPDFYYDEERDRMLCKVCICEEER</sequence>
<protein>
    <submittedName>
        <fullName evidence="1">Uncharacterized protein</fullName>
    </submittedName>
</protein>
<dbReference type="EMBL" id="MWDB01000053">
    <property type="protein sequence ID" value="OQB40216.1"/>
    <property type="molecule type" value="Genomic_DNA"/>
</dbReference>